<keyword evidence="3" id="KW-0004">4Fe-4S</keyword>
<protein>
    <recommendedName>
        <fullName evidence="14">Precorrin-8X methylmutase</fullName>
    </recommendedName>
</protein>
<dbReference type="InterPro" id="IPR003722">
    <property type="entry name" value="Cbl_synth_CobH/CbiC"/>
</dbReference>
<evidence type="ECO:0000256" key="8">
    <source>
        <dbReference type="ARBA" id="ARBA00023235"/>
    </source>
</evidence>
<evidence type="ECO:0000256" key="4">
    <source>
        <dbReference type="ARBA" id="ARBA00022573"/>
    </source>
</evidence>
<comment type="similarity">
    <text evidence="2">Belongs to the CobH/CbiC family.</text>
</comment>
<evidence type="ECO:0000313" key="13">
    <source>
        <dbReference type="Proteomes" id="UP000235616"/>
    </source>
</evidence>
<evidence type="ECO:0000256" key="1">
    <source>
        <dbReference type="ARBA" id="ARBA00004953"/>
    </source>
</evidence>
<dbReference type="InterPro" id="IPR036136">
    <property type="entry name" value="Nit/Sulf_reduc_fer-like_dom_sf"/>
</dbReference>
<keyword evidence="8" id="KW-0413">Isomerase</keyword>
<name>A0A2N7VWU3_9BURK</name>
<keyword evidence="7" id="KW-0411">Iron-sulfur</keyword>
<dbReference type="OrthoDB" id="7459360at2"/>
<dbReference type="InterPro" id="IPR012798">
    <property type="entry name" value="Cbl_synth_CobG-like"/>
</dbReference>
<dbReference type="InterPro" id="IPR005117">
    <property type="entry name" value="NiRdtase/SiRdtase_haem-b_fer"/>
</dbReference>
<comment type="pathway">
    <text evidence="1">Cofactor biosynthesis; adenosylcobalamin biosynthesis.</text>
</comment>
<evidence type="ECO:0000259" key="11">
    <source>
        <dbReference type="Pfam" id="PF03460"/>
    </source>
</evidence>
<keyword evidence="4" id="KW-0169">Cobalamin biosynthesis</keyword>
<dbReference type="InterPro" id="IPR006067">
    <property type="entry name" value="NO2/SO3_Rdtase_4Fe4S_dom"/>
</dbReference>
<comment type="caution">
    <text evidence="12">The sequence shown here is derived from an EMBL/GenBank/DDBJ whole genome shotgun (WGS) entry which is preliminary data.</text>
</comment>
<dbReference type="NCBIfam" id="TIGR02435">
    <property type="entry name" value="CobG"/>
    <property type="match status" value="1"/>
</dbReference>
<feature type="domain" description="Nitrite/Sulfite reductase ferredoxin-like" evidence="11">
    <location>
        <begin position="24"/>
        <end position="85"/>
    </location>
</feature>
<dbReference type="SUPFAM" id="SSF63965">
    <property type="entry name" value="Precorrin-8X methylmutase CbiC/CobH"/>
    <property type="match status" value="1"/>
</dbReference>
<organism evidence="12 13">
    <name type="scientific">Trinickia dabaoshanensis</name>
    <dbReference type="NCBI Taxonomy" id="564714"/>
    <lineage>
        <taxon>Bacteria</taxon>
        <taxon>Pseudomonadati</taxon>
        <taxon>Pseudomonadota</taxon>
        <taxon>Betaproteobacteria</taxon>
        <taxon>Burkholderiales</taxon>
        <taxon>Burkholderiaceae</taxon>
        <taxon>Trinickia</taxon>
    </lineage>
</organism>
<evidence type="ECO:0008006" key="14">
    <source>
        <dbReference type="Google" id="ProtNLM"/>
    </source>
</evidence>
<feature type="domain" description="Nitrite/sulphite reductase 4Fe-4S" evidence="9">
    <location>
        <begin position="111"/>
        <end position="246"/>
    </location>
</feature>
<evidence type="ECO:0000256" key="3">
    <source>
        <dbReference type="ARBA" id="ARBA00022485"/>
    </source>
</evidence>
<dbReference type="PANTHER" id="PTHR43588">
    <property type="entry name" value="COBALT-PRECORRIN-8 METHYLMUTASE"/>
    <property type="match status" value="1"/>
</dbReference>
<dbReference type="SUPFAM" id="SSF56014">
    <property type="entry name" value="Nitrite and sulphite reductase 4Fe-4S domain-like"/>
    <property type="match status" value="2"/>
</dbReference>
<dbReference type="GO" id="GO:0020037">
    <property type="term" value="F:heme binding"/>
    <property type="evidence" value="ECO:0007669"/>
    <property type="project" value="InterPro"/>
</dbReference>
<evidence type="ECO:0000256" key="7">
    <source>
        <dbReference type="ARBA" id="ARBA00023014"/>
    </source>
</evidence>
<evidence type="ECO:0000259" key="9">
    <source>
        <dbReference type="Pfam" id="PF01077"/>
    </source>
</evidence>
<keyword evidence="5" id="KW-0479">Metal-binding</keyword>
<dbReference type="AlphaFoldDB" id="A0A2N7VWU3"/>
<dbReference type="SUPFAM" id="SSF55124">
    <property type="entry name" value="Nitrite/Sulfite reductase N-terminal domain-like"/>
    <property type="match status" value="2"/>
</dbReference>
<dbReference type="Proteomes" id="UP000235616">
    <property type="component" value="Unassembled WGS sequence"/>
</dbReference>
<dbReference type="GO" id="GO:0009236">
    <property type="term" value="P:cobalamin biosynthetic process"/>
    <property type="evidence" value="ECO:0007669"/>
    <property type="project" value="UniProtKB-UniPathway"/>
</dbReference>
<reference evidence="12 13" key="1">
    <citation type="submission" date="2018-01" db="EMBL/GenBank/DDBJ databases">
        <title>Whole genome analyses suggest that Burkholderia sensu lato contains two further novel genera in the rhizoxinica-symbiotica group Mycetohabitans gen. nov., and Trinickia gen. nov.: implications for the evolution of diazotrophy and nodulation in the Burkholderiaceae.</title>
        <authorList>
            <person name="Estrada-de los Santos P."/>
            <person name="Palmer M."/>
            <person name="Chavez-Ramirez B."/>
            <person name="Beukes C."/>
            <person name="Steenkamp E.T."/>
            <person name="Hirsch A.M."/>
            <person name="Manyaka P."/>
            <person name="Maluk M."/>
            <person name="Lafos M."/>
            <person name="Crook M."/>
            <person name="Gross E."/>
            <person name="Simon M.F."/>
            <person name="Bueno dos Reis Junior F."/>
            <person name="Poole P.S."/>
            <person name="Venter S.N."/>
            <person name="James E.K."/>
        </authorList>
    </citation>
    <scope>NUCLEOTIDE SEQUENCE [LARGE SCALE GENOMIC DNA]</scope>
    <source>
        <strain evidence="12 13">GIMN1.004</strain>
    </source>
</reference>
<feature type="domain" description="Cobalamin biosynthesis precorrin-8X methylmutase CobH/CbiC" evidence="10">
    <location>
        <begin position="479"/>
        <end position="673"/>
    </location>
</feature>
<gene>
    <name evidence="12" type="ORF">C0Z18_07055</name>
</gene>
<dbReference type="Gene3D" id="3.90.480.10">
    <property type="entry name" value="Sulfite Reductase Hemoprotein,Domain 2"/>
    <property type="match status" value="1"/>
</dbReference>
<dbReference type="Pfam" id="PF01077">
    <property type="entry name" value="NIR_SIR"/>
    <property type="match status" value="1"/>
</dbReference>
<dbReference type="GO" id="GO:0016993">
    <property type="term" value="F:precorrin-8X methylmutase activity"/>
    <property type="evidence" value="ECO:0007669"/>
    <property type="project" value="InterPro"/>
</dbReference>
<dbReference type="Gene3D" id="3.30.413.10">
    <property type="entry name" value="Sulfite Reductase Hemoprotein, domain 1"/>
    <property type="match status" value="2"/>
</dbReference>
<dbReference type="GO" id="GO:0046872">
    <property type="term" value="F:metal ion binding"/>
    <property type="evidence" value="ECO:0007669"/>
    <property type="project" value="UniProtKB-KW"/>
</dbReference>
<dbReference type="InterPro" id="IPR045854">
    <property type="entry name" value="NO2/SO3_Rdtase_4Fe4S_sf"/>
</dbReference>
<accession>A0A2N7VWU3</accession>
<evidence type="ECO:0000313" key="12">
    <source>
        <dbReference type="EMBL" id="PMS21611.1"/>
    </source>
</evidence>
<dbReference type="GO" id="GO:0016491">
    <property type="term" value="F:oxidoreductase activity"/>
    <property type="evidence" value="ECO:0007669"/>
    <property type="project" value="InterPro"/>
</dbReference>
<dbReference type="NCBIfam" id="NF006136">
    <property type="entry name" value="PRK08285.1"/>
    <property type="match status" value="1"/>
</dbReference>
<dbReference type="EMBL" id="PNYA01000005">
    <property type="protein sequence ID" value="PMS21611.1"/>
    <property type="molecule type" value="Genomic_DNA"/>
</dbReference>
<dbReference type="GO" id="GO:0051539">
    <property type="term" value="F:4 iron, 4 sulfur cluster binding"/>
    <property type="evidence" value="ECO:0007669"/>
    <property type="project" value="UniProtKB-KW"/>
</dbReference>
<keyword evidence="13" id="KW-1185">Reference proteome</keyword>
<keyword evidence="6" id="KW-0408">Iron</keyword>
<evidence type="ECO:0000256" key="5">
    <source>
        <dbReference type="ARBA" id="ARBA00022723"/>
    </source>
</evidence>
<dbReference type="InterPro" id="IPR036588">
    <property type="entry name" value="CobH/CbiC_sf"/>
</dbReference>
<dbReference type="Pfam" id="PF02570">
    <property type="entry name" value="CbiC"/>
    <property type="match status" value="1"/>
</dbReference>
<dbReference type="Pfam" id="PF03460">
    <property type="entry name" value="NIR_SIR_ferr"/>
    <property type="match status" value="2"/>
</dbReference>
<dbReference type="Gene3D" id="3.40.50.10230">
    <property type="entry name" value="Cobalamin biosynthesis CobH/CbiC, precorrin-8X methylmutase"/>
    <property type="match status" value="1"/>
</dbReference>
<evidence type="ECO:0000256" key="2">
    <source>
        <dbReference type="ARBA" id="ARBA00009774"/>
    </source>
</evidence>
<evidence type="ECO:0000259" key="10">
    <source>
        <dbReference type="Pfam" id="PF02570"/>
    </source>
</evidence>
<proteinExistence type="inferred from homology"/>
<dbReference type="PANTHER" id="PTHR43588:SF1">
    <property type="entry name" value="COBALT-PRECORRIN-8 METHYLMUTASE"/>
    <property type="match status" value="1"/>
</dbReference>
<evidence type="ECO:0000256" key="6">
    <source>
        <dbReference type="ARBA" id="ARBA00023004"/>
    </source>
</evidence>
<feature type="domain" description="Nitrite/Sulfite reductase ferredoxin-like" evidence="11">
    <location>
        <begin position="285"/>
        <end position="351"/>
    </location>
</feature>
<sequence>MGYPPSPSLRPSACPALSRIVAARDGGLCRIKLPGGKLVAAQALAIADAAERHASGIVELTNRANLQLRGVKPGAEQALSQLLARAGLGPRVGADPSLDPAEAAHRAAVADDARNLLLSPVAGLDIDSLCDTAALAEPLLAVLQNEPRLAELSPKFSVLLDGGERLAALDHPHDIWFAAMPRAAGAGDELRFAVGLAGQPSPIAGNALAAVRQCDAAALLQALLLTFLDLAAPDENRMRDLLRSHDAHAVLAQAAANAGIELQRDDTVAAWRRGATHSHRRFGAHAQRDAGRWHVGGQPPLGRIDTATLAGLARLALAHADATLRFTPWQSVVLANVSEQAVPQVERELAALGLVVDSRDPFARLIACAGSAGCAKGLSDTKGDASQIAGHLPDDIEVHLSGCIRSCAAAHCAPYTLLAVAPARYDLYRRASALVQGEAHRFGERIGTDLTIEVAARQLRAASRAPIPMIDYIRDGQAIYDQSFATIRAEADLSAIPTDLEKLAVRVIHACGMVDIAQAIRFSQGAGTAGRKALAGGAPILCDSRMVADGITRARLPASNEVLCMLGDPALPELARKIGNTRSAAALELWRPWLEGSVVAIGNAPTALFYLLEMLDAGAPRPALILGFPVGFVGAAESKAMLAADSRGVPYVIVEGRRGGSAMAAAAVNALASELE</sequence>
<dbReference type="UniPathway" id="UPA00148"/>